<name>A0AAV0YWS8_VICFA</name>
<keyword evidence="1" id="KW-0732">Signal</keyword>
<dbReference type="Proteomes" id="UP001157006">
    <property type="component" value="Chromosome 1L"/>
</dbReference>
<evidence type="ECO:0000256" key="1">
    <source>
        <dbReference type="SAM" id="SignalP"/>
    </source>
</evidence>
<evidence type="ECO:0000313" key="3">
    <source>
        <dbReference type="Proteomes" id="UP001157006"/>
    </source>
</evidence>
<accession>A0AAV0YWS8</accession>
<organism evidence="2 3">
    <name type="scientific">Vicia faba</name>
    <name type="common">Broad bean</name>
    <name type="synonym">Faba vulgaris</name>
    <dbReference type="NCBI Taxonomy" id="3906"/>
    <lineage>
        <taxon>Eukaryota</taxon>
        <taxon>Viridiplantae</taxon>
        <taxon>Streptophyta</taxon>
        <taxon>Embryophyta</taxon>
        <taxon>Tracheophyta</taxon>
        <taxon>Spermatophyta</taxon>
        <taxon>Magnoliopsida</taxon>
        <taxon>eudicotyledons</taxon>
        <taxon>Gunneridae</taxon>
        <taxon>Pentapetalae</taxon>
        <taxon>rosids</taxon>
        <taxon>fabids</taxon>
        <taxon>Fabales</taxon>
        <taxon>Fabaceae</taxon>
        <taxon>Papilionoideae</taxon>
        <taxon>50 kb inversion clade</taxon>
        <taxon>NPAAA clade</taxon>
        <taxon>Hologalegina</taxon>
        <taxon>IRL clade</taxon>
        <taxon>Fabeae</taxon>
        <taxon>Vicia</taxon>
    </lineage>
</organism>
<dbReference type="InterPro" id="IPR035513">
    <property type="entry name" value="Invertase/methylesterase_inhib"/>
</dbReference>
<feature type="chain" id="PRO_5043751539" description="Pectinesterase inhibitor domain-containing protein" evidence="1">
    <location>
        <begin position="26"/>
        <end position="158"/>
    </location>
</feature>
<protein>
    <recommendedName>
        <fullName evidence="4">Pectinesterase inhibitor domain-containing protein</fullName>
    </recommendedName>
</protein>
<dbReference type="AlphaFoldDB" id="A0AAV0YWS8"/>
<sequence length="158" mass="17113">MAFAKIHLALLIVSISILLAPTTHALFAPITHAVGRGGHLATQTHIFKMCKPTSYPLLCYKTLLPKALVTPRFNIHRALEVEVQAAQTQVIKTVTSIETHLSKPGTSKDTVDCLVIWFEESEITSPIADDAKAVNDLSTNCLDLAKAIVNKSGKVRSA</sequence>
<dbReference type="Gene3D" id="1.20.140.40">
    <property type="entry name" value="Invertase/pectin methylesterase inhibitor family protein"/>
    <property type="match status" value="1"/>
</dbReference>
<evidence type="ECO:0008006" key="4">
    <source>
        <dbReference type="Google" id="ProtNLM"/>
    </source>
</evidence>
<dbReference type="EMBL" id="OX451736">
    <property type="protein sequence ID" value="CAI8590429.1"/>
    <property type="molecule type" value="Genomic_DNA"/>
</dbReference>
<keyword evidence="3" id="KW-1185">Reference proteome</keyword>
<feature type="signal peptide" evidence="1">
    <location>
        <begin position="1"/>
        <end position="25"/>
    </location>
</feature>
<proteinExistence type="predicted"/>
<evidence type="ECO:0000313" key="2">
    <source>
        <dbReference type="EMBL" id="CAI8590429.1"/>
    </source>
</evidence>
<reference evidence="2 3" key="1">
    <citation type="submission" date="2023-01" db="EMBL/GenBank/DDBJ databases">
        <authorList>
            <person name="Kreplak J."/>
        </authorList>
    </citation>
    <scope>NUCLEOTIDE SEQUENCE [LARGE SCALE GENOMIC DNA]</scope>
</reference>
<gene>
    <name evidence="2" type="ORF">VFH_I440800</name>
</gene>
<dbReference type="SUPFAM" id="SSF101148">
    <property type="entry name" value="Plant invertase/pectin methylesterase inhibitor"/>
    <property type="match status" value="1"/>
</dbReference>